<evidence type="ECO:0000256" key="1">
    <source>
        <dbReference type="ARBA" id="ARBA00022988"/>
    </source>
</evidence>
<keyword evidence="2" id="KW-0143">Chaperone</keyword>
<sequence>MTMEGQNTTTTATITSEKPEETLEDLRSQIASLQSQLAAAKAQLEIKVPSPSTNLPPSPSPPLHLWLLLADSALPIGSFAFSSGLESYISHRSLRPSISPKPTPRSELARFLRLSLLSVSTTTVPFITAAFKSPSSVLALDDTFDATTTCEVARRASISQGRALCSVWDKSFVSSFLKVGGGGEDGIPTHYRPDHFGPSWGYITRLSGLKDTEETLEQVVFVFLFNHVKALLSAAVRLSLIGPYVAQQILASEEVGRLVRMAVERGGRIGVEEAGQSVPTVDLWQGRHERLYTRIFNS</sequence>
<dbReference type="GO" id="GO:0016151">
    <property type="term" value="F:nickel cation binding"/>
    <property type="evidence" value="ECO:0007669"/>
    <property type="project" value="InterPro"/>
</dbReference>
<dbReference type="Gene3D" id="1.10.4190.10">
    <property type="entry name" value="Urease accessory protein UreF"/>
    <property type="match status" value="1"/>
</dbReference>
<dbReference type="AlphaFoldDB" id="A0AAN8MRK8"/>
<proteinExistence type="inferred from homology"/>
<comment type="caution">
    <text evidence="5">The sequence shown here is derived from an EMBL/GenBank/DDBJ whole genome shotgun (WGS) entry which is preliminary data.</text>
</comment>
<dbReference type="InterPro" id="IPR038277">
    <property type="entry name" value="UreF_sf"/>
</dbReference>
<comment type="similarity">
    <text evidence="3">Belongs to the UreF family.</text>
</comment>
<gene>
    <name evidence="5" type="ORF">TWF718_003889</name>
</gene>
<evidence type="ECO:0008006" key="7">
    <source>
        <dbReference type="Google" id="ProtNLM"/>
    </source>
</evidence>
<reference evidence="5 6" key="1">
    <citation type="submission" date="2019-10" db="EMBL/GenBank/DDBJ databases">
        <authorList>
            <person name="Palmer J.M."/>
        </authorList>
    </citation>
    <scope>NUCLEOTIDE SEQUENCE [LARGE SCALE GENOMIC DNA]</scope>
    <source>
        <strain evidence="5 6">TWF718</strain>
    </source>
</reference>
<feature type="region of interest" description="Disordered" evidence="4">
    <location>
        <begin position="1"/>
        <end position="25"/>
    </location>
</feature>
<feature type="compositionally biased region" description="Polar residues" evidence="4">
    <location>
        <begin position="1"/>
        <end position="16"/>
    </location>
</feature>
<name>A0AAN8MRK8_9PEZI</name>
<dbReference type="PANTHER" id="PTHR33620">
    <property type="entry name" value="UREASE ACCESSORY PROTEIN F"/>
    <property type="match status" value="1"/>
</dbReference>
<evidence type="ECO:0000256" key="3">
    <source>
        <dbReference type="ARBA" id="ARBA00046339"/>
    </source>
</evidence>
<evidence type="ECO:0000256" key="4">
    <source>
        <dbReference type="SAM" id="MobiDB-lite"/>
    </source>
</evidence>
<dbReference type="PANTHER" id="PTHR33620:SF1">
    <property type="entry name" value="UREASE ACCESSORY PROTEIN F"/>
    <property type="match status" value="1"/>
</dbReference>
<dbReference type="Pfam" id="PF01730">
    <property type="entry name" value="UreF"/>
    <property type="match status" value="1"/>
</dbReference>
<protein>
    <recommendedName>
        <fullName evidence="7">Urease accessory protein UreF</fullName>
    </recommendedName>
</protein>
<evidence type="ECO:0000313" key="5">
    <source>
        <dbReference type="EMBL" id="KAK6350703.1"/>
    </source>
</evidence>
<evidence type="ECO:0000256" key="2">
    <source>
        <dbReference type="ARBA" id="ARBA00023186"/>
    </source>
</evidence>
<dbReference type="Proteomes" id="UP001313282">
    <property type="component" value="Unassembled WGS sequence"/>
</dbReference>
<keyword evidence="6" id="KW-1185">Reference proteome</keyword>
<accession>A0AAN8MRK8</accession>
<dbReference type="InterPro" id="IPR002639">
    <property type="entry name" value="UreF"/>
</dbReference>
<evidence type="ECO:0000313" key="6">
    <source>
        <dbReference type="Proteomes" id="UP001313282"/>
    </source>
</evidence>
<organism evidence="5 6">
    <name type="scientific">Orbilia javanica</name>
    <dbReference type="NCBI Taxonomy" id="47235"/>
    <lineage>
        <taxon>Eukaryota</taxon>
        <taxon>Fungi</taxon>
        <taxon>Dikarya</taxon>
        <taxon>Ascomycota</taxon>
        <taxon>Pezizomycotina</taxon>
        <taxon>Orbiliomycetes</taxon>
        <taxon>Orbiliales</taxon>
        <taxon>Orbiliaceae</taxon>
        <taxon>Orbilia</taxon>
    </lineage>
</organism>
<dbReference type="EMBL" id="JAVHNR010000002">
    <property type="protein sequence ID" value="KAK6350703.1"/>
    <property type="molecule type" value="Genomic_DNA"/>
</dbReference>
<keyword evidence="1" id="KW-0996">Nickel insertion</keyword>